<dbReference type="AlphaFoldDB" id="X1JA10"/>
<dbReference type="InterPro" id="IPR043519">
    <property type="entry name" value="NT_sf"/>
</dbReference>
<dbReference type="Pfam" id="PF02410">
    <property type="entry name" value="RsfS"/>
    <property type="match status" value="1"/>
</dbReference>
<sequence length="142" mass="16429">TRVLHKIGVSIKTWYNIFKIRVYRRLKLLEALEVARRAVEAASAKQAIDIVLLDTKGVCSFADYFVICSGDSERQIKTIYEEIGHILKEAGILPHHREGTIDSGWLLIDFGDVIIHIFTPFEREHYQLDRLWHQASTVVRIQ</sequence>
<dbReference type="SUPFAM" id="SSF81301">
    <property type="entry name" value="Nucleotidyltransferase"/>
    <property type="match status" value="1"/>
</dbReference>
<gene>
    <name evidence="2" type="ORF">S03H2_48712</name>
</gene>
<dbReference type="InterPro" id="IPR004394">
    <property type="entry name" value="Iojap/RsfS/C7orf30"/>
</dbReference>
<proteinExistence type="inferred from homology"/>
<comment type="caution">
    <text evidence="2">The sequence shown here is derived from an EMBL/GenBank/DDBJ whole genome shotgun (WGS) entry which is preliminary data.</text>
</comment>
<organism evidence="2">
    <name type="scientific">marine sediment metagenome</name>
    <dbReference type="NCBI Taxonomy" id="412755"/>
    <lineage>
        <taxon>unclassified sequences</taxon>
        <taxon>metagenomes</taxon>
        <taxon>ecological metagenomes</taxon>
    </lineage>
</organism>
<dbReference type="NCBIfam" id="TIGR00090">
    <property type="entry name" value="rsfS_iojap_ybeB"/>
    <property type="match status" value="1"/>
</dbReference>
<protein>
    <recommendedName>
        <fullName evidence="3">Ribosome silencing factor</fullName>
    </recommendedName>
</protein>
<evidence type="ECO:0008006" key="3">
    <source>
        <dbReference type="Google" id="ProtNLM"/>
    </source>
</evidence>
<dbReference type="GO" id="GO:0090071">
    <property type="term" value="P:negative regulation of ribosome biogenesis"/>
    <property type="evidence" value="ECO:0007669"/>
    <property type="project" value="TreeGrafter"/>
</dbReference>
<feature type="non-terminal residue" evidence="2">
    <location>
        <position position="1"/>
    </location>
</feature>
<name>X1JA10_9ZZZZ</name>
<accession>X1JA10</accession>
<dbReference type="PANTHER" id="PTHR21043:SF0">
    <property type="entry name" value="MITOCHONDRIAL ASSEMBLY OF RIBOSOMAL LARGE SUBUNIT PROTEIN 1"/>
    <property type="match status" value="1"/>
</dbReference>
<dbReference type="GO" id="GO:0017148">
    <property type="term" value="P:negative regulation of translation"/>
    <property type="evidence" value="ECO:0007669"/>
    <property type="project" value="TreeGrafter"/>
</dbReference>
<dbReference type="EMBL" id="BARU01030730">
    <property type="protein sequence ID" value="GAH66588.1"/>
    <property type="molecule type" value="Genomic_DNA"/>
</dbReference>
<dbReference type="PANTHER" id="PTHR21043">
    <property type="entry name" value="IOJAP SUPERFAMILY ORTHOLOG"/>
    <property type="match status" value="1"/>
</dbReference>
<dbReference type="HAMAP" id="MF_01477">
    <property type="entry name" value="Iojap_RsfS"/>
    <property type="match status" value="1"/>
</dbReference>
<reference evidence="2" key="1">
    <citation type="journal article" date="2014" name="Front. Microbiol.">
        <title>High frequency of phylogenetically diverse reductive dehalogenase-homologous genes in deep subseafloor sedimentary metagenomes.</title>
        <authorList>
            <person name="Kawai M."/>
            <person name="Futagami T."/>
            <person name="Toyoda A."/>
            <person name="Takaki Y."/>
            <person name="Nishi S."/>
            <person name="Hori S."/>
            <person name="Arai W."/>
            <person name="Tsubouchi T."/>
            <person name="Morono Y."/>
            <person name="Uchiyama I."/>
            <person name="Ito T."/>
            <person name="Fujiyama A."/>
            <person name="Inagaki F."/>
            <person name="Takami H."/>
        </authorList>
    </citation>
    <scope>NUCLEOTIDE SEQUENCE</scope>
    <source>
        <strain evidence="2">Expedition CK06-06</strain>
    </source>
</reference>
<evidence type="ECO:0000313" key="2">
    <source>
        <dbReference type="EMBL" id="GAH66588.1"/>
    </source>
</evidence>
<comment type="similarity">
    <text evidence="1">Belongs to the Iojap/RsfS family.</text>
</comment>
<dbReference type="Gene3D" id="3.30.460.10">
    <property type="entry name" value="Beta Polymerase, domain 2"/>
    <property type="match status" value="1"/>
</dbReference>
<evidence type="ECO:0000256" key="1">
    <source>
        <dbReference type="ARBA" id="ARBA00010574"/>
    </source>
</evidence>
<dbReference type="GO" id="GO:0043023">
    <property type="term" value="F:ribosomal large subunit binding"/>
    <property type="evidence" value="ECO:0007669"/>
    <property type="project" value="TreeGrafter"/>
</dbReference>